<protein>
    <recommendedName>
        <fullName evidence="6">AAA+ ATPase domain-containing protein</fullName>
    </recommendedName>
</protein>
<proteinExistence type="inferred from homology"/>
<organism evidence="7 8">
    <name type="scientific">Rhododendron griersonianum</name>
    <dbReference type="NCBI Taxonomy" id="479676"/>
    <lineage>
        <taxon>Eukaryota</taxon>
        <taxon>Viridiplantae</taxon>
        <taxon>Streptophyta</taxon>
        <taxon>Embryophyta</taxon>
        <taxon>Tracheophyta</taxon>
        <taxon>Spermatophyta</taxon>
        <taxon>Magnoliopsida</taxon>
        <taxon>eudicotyledons</taxon>
        <taxon>Gunneridae</taxon>
        <taxon>Pentapetalae</taxon>
        <taxon>asterids</taxon>
        <taxon>Ericales</taxon>
        <taxon>Ericaceae</taxon>
        <taxon>Ericoideae</taxon>
        <taxon>Rhodoreae</taxon>
        <taxon>Rhododendron</taxon>
    </lineage>
</organism>
<dbReference type="AlphaFoldDB" id="A0AAV6KU42"/>
<dbReference type="InterPro" id="IPR032675">
    <property type="entry name" value="LRR_dom_sf"/>
</dbReference>
<evidence type="ECO:0000256" key="5">
    <source>
        <dbReference type="ARBA" id="ARBA00022840"/>
    </source>
</evidence>
<dbReference type="InterPro" id="IPR036388">
    <property type="entry name" value="WH-like_DNA-bd_sf"/>
</dbReference>
<dbReference type="PRINTS" id="PR00364">
    <property type="entry name" value="DISEASERSIST"/>
</dbReference>
<name>A0AAV6KU42_9ERIC</name>
<comment type="similarity">
    <text evidence="1">Belongs to the disease resistance NB-LRR family.</text>
</comment>
<keyword evidence="3" id="KW-0677">Repeat</keyword>
<dbReference type="Proteomes" id="UP000823749">
    <property type="component" value="Chromosome 3"/>
</dbReference>
<reference evidence="7" key="1">
    <citation type="submission" date="2020-08" db="EMBL/GenBank/DDBJ databases">
        <title>Plant Genome Project.</title>
        <authorList>
            <person name="Zhang R.-G."/>
        </authorList>
    </citation>
    <scope>NUCLEOTIDE SEQUENCE</scope>
    <source>
        <strain evidence="7">WSP0</strain>
        <tissue evidence="7">Leaf</tissue>
    </source>
</reference>
<dbReference type="Gene3D" id="3.40.50.300">
    <property type="entry name" value="P-loop containing nucleotide triphosphate hydrolases"/>
    <property type="match status" value="1"/>
</dbReference>
<dbReference type="GO" id="GO:0043531">
    <property type="term" value="F:ADP binding"/>
    <property type="evidence" value="ECO:0007669"/>
    <property type="project" value="InterPro"/>
</dbReference>
<evidence type="ECO:0000256" key="2">
    <source>
        <dbReference type="ARBA" id="ARBA00022614"/>
    </source>
</evidence>
<keyword evidence="5" id="KW-0547">Nucleotide-binding</keyword>
<gene>
    <name evidence="7" type="ORF">RHGRI_006555</name>
</gene>
<dbReference type="SUPFAM" id="SSF52540">
    <property type="entry name" value="P-loop containing nucleoside triphosphate hydrolases"/>
    <property type="match status" value="1"/>
</dbReference>
<keyword evidence="4" id="KW-0611">Plant defense</keyword>
<dbReference type="PANTHER" id="PTHR33463:SF198">
    <property type="entry name" value="RPP4C3"/>
    <property type="match status" value="1"/>
</dbReference>
<evidence type="ECO:0000313" key="7">
    <source>
        <dbReference type="EMBL" id="KAG5555946.1"/>
    </source>
</evidence>
<evidence type="ECO:0000256" key="3">
    <source>
        <dbReference type="ARBA" id="ARBA00022737"/>
    </source>
</evidence>
<dbReference type="InterPro" id="IPR042197">
    <property type="entry name" value="Apaf_helical"/>
</dbReference>
<comment type="caution">
    <text evidence="7">The sequence shown here is derived from an EMBL/GenBank/DDBJ whole genome shotgun (WGS) entry which is preliminary data.</text>
</comment>
<keyword evidence="5" id="KW-0067">ATP-binding</keyword>
<dbReference type="Gene3D" id="3.80.10.10">
    <property type="entry name" value="Ribonuclease Inhibitor"/>
    <property type="match status" value="1"/>
</dbReference>
<evidence type="ECO:0000313" key="8">
    <source>
        <dbReference type="Proteomes" id="UP000823749"/>
    </source>
</evidence>
<dbReference type="Gene3D" id="1.10.8.430">
    <property type="entry name" value="Helical domain of apoptotic protease-activating factors"/>
    <property type="match status" value="1"/>
</dbReference>
<dbReference type="InterPro" id="IPR002182">
    <property type="entry name" value="NB-ARC"/>
</dbReference>
<dbReference type="Gene3D" id="1.10.10.10">
    <property type="entry name" value="Winged helix-like DNA-binding domain superfamily/Winged helix DNA-binding domain"/>
    <property type="match status" value="1"/>
</dbReference>
<dbReference type="Pfam" id="PF00931">
    <property type="entry name" value="NB-ARC"/>
    <property type="match status" value="1"/>
</dbReference>
<dbReference type="EMBL" id="JACTNZ010000003">
    <property type="protein sequence ID" value="KAG5555946.1"/>
    <property type="molecule type" value="Genomic_DNA"/>
</dbReference>
<dbReference type="SMART" id="SM00382">
    <property type="entry name" value="AAA"/>
    <property type="match status" value="1"/>
</dbReference>
<evidence type="ECO:0000256" key="1">
    <source>
        <dbReference type="ARBA" id="ARBA00008894"/>
    </source>
</evidence>
<feature type="domain" description="AAA+ ATPase" evidence="6">
    <location>
        <begin position="176"/>
        <end position="316"/>
    </location>
</feature>
<keyword evidence="2" id="KW-0433">Leucine-rich repeat</keyword>
<accession>A0AAV6KU42</accession>
<dbReference type="PANTHER" id="PTHR33463">
    <property type="entry name" value="NB-ARC DOMAIN-CONTAINING PROTEIN-RELATED"/>
    <property type="match status" value="1"/>
</dbReference>
<evidence type="ECO:0000259" key="6">
    <source>
        <dbReference type="SMART" id="SM00382"/>
    </source>
</evidence>
<dbReference type="InterPro" id="IPR003593">
    <property type="entry name" value="AAA+_ATPase"/>
</dbReference>
<evidence type="ECO:0000256" key="4">
    <source>
        <dbReference type="ARBA" id="ARBA00022821"/>
    </source>
</evidence>
<dbReference type="InterPro" id="IPR027417">
    <property type="entry name" value="P-loop_NTPase"/>
</dbReference>
<sequence length="839" mass="94945">MGGAQMAEAILGKVGNYLVAPIQQEFKSMCFFNSNITELETQLKGLKRTREDVQMGVDENRRKVRVVGSTVEAWLTIADEVTTEAEGIIQDKAKVKEGCLNGWCPNLKLRYSLSRKAVKKTKVVVDLQAKGVQYTKPFYNPHPLCLETILNNRDFTGFESQRKKMEEIGTALKDDEINLIGVCGMGGVGKTTLVKEVAKRVKEDNHFNEVAIVVVGQKPDLPNIQACIADMLGLESLRGKKCSIVRADLLHKRLQQDNNKVLVILDDVWAEFDLQDMGIPNLKGAATNFKLFYTSRTQDLWHDLPTKREIPLELLSKDEAWQLFREKAGDSVEARDLQPIAKQIVNKCDRLPLALVSIGRALSKTSGRNATKKIWEGILGRLTCATNTPADEQLSLRLKLSYECLENEEARRLFLLCCLFQEDEDIRFEDLARYRTGLSLFDRMNQMEEVRDQVFLIVDDLRSRYLLLDSEKKECVKVHDLMPDMGISIAIDKFALVSHGAISQWPKTATPEHYTAISVISDQIEELPEELTYRNLEFLMLRCQKLEKLPPNFFEGMGKLKVLELRGFCGILTLQSLRNLTSLSLEGFGGTLYNVSVMGDLRNLETLSFRCSKIKELPKEIGELVNLKLLDLRYTTLLARILAGVVSRLARLEEAYVSSSKFIDWEGEGEGEGKGKEEVRNANLKEFGFLSNLNTLEIGIRSNVVIPEVPIFSKLKKYKVVISCYHYNDFNYRYYSENKCERVLWVEKQIPTPSDNGGIVSLLSCDGLYLKGKGCKDLVQELQLRDGVNGLQQMKVLMIEQGDTPECLVNSTNLVHLPTAPAPKIFPILKRLDIFTYLN</sequence>
<dbReference type="GO" id="GO:0006952">
    <property type="term" value="P:defense response"/>
    <property type="evidence" value="ECO:0007669"/>
    <property type="project" value="UniProtKB-KW"/>
</dbReference>
<keyword evidence="8" id="KW-1185">Reference proteome</keyword>
<dbReference type="InterPro" id="IPR050905">
    <property type="entry name" value="Plant_NBS-LRR"/>
</dbReference>
<dbReference type="GO" id="GO:0005524">
    <property type="term" value="F:ATP binding"/>
    <property type="evidence" value="ECO:0007669"/>
    <property type="project" value="UniProtKB-KW"/>
</dbReference>
<dbReference type="SUPFAM" id="SSF52058">
    <property type="entry name" value="L domain-like"/>
    <property type="match status" value="1"/>
</dbReference>